<dbReference type="CDD" id="cd01357">
    <property type="entry name" value="Aspartase"/>
    <property type="match status" value="1"/>
</dbReference>
<dbReference type="PANTHER" id="PTHR42696:SF2">
    <property type="entry name" value="ASPARTATE AMMONIA-LYASE"/>
    <property type="match status" value="1"/>
</dbReference>
<evidence type="ECO:0000259" key="3">
    <source>
        <dbReference type="Pfam" id="PF00206"/>
    </source>
</evidence>
<keyword evidence="2 5" id="KW-0456">Lyase</keyword>
<dbReference type="PRINTS" id="PR00149">
    <property type="entry name" value="FUMRATELYASE"/>
</dbReference>
<dbReference type="FunFam" id="1.10.275.10:FF:000001">
    <property type="entry name" value="Fumarate hydratase, mitochondrial"/>
    <property type="match status" value="1"/>
</dbReference>
<protein>
    <submittedName>
        <fullName evidence="5">Aspartate ammonia-lyase</fullName>
        <ecNumber evidence="5">4.3.1.1</ecNumber>
    </submittedName>
</protein>
<dbReference type="InterPro" id="IPR024083">
    <property type="entry name" value="Fumarase/histidase_N"/>
</dbReference>
<dbReference type="SUPFAM" id="SSF48557">
    <property type="entry name" value="L-aspartase-like"/>
    <property type="match status" value="1"/>
</dbReference>
<dbReference type="InterPro" id="IPR018951">
    <property type="entry name" value="Fumarase_C_C"/>
</dbReference>
<dbReference type="Gene3D" id="1.10.40.30">
    <property type="entry name" value="Fumarase/aspartase (C-terminal domain)"/>
    <property type="match status" value="1"/>
</dbReference>
<dbReference type="PATRIC" id="fig|1388761.3.peg.2471"/>
<name>U5CQB3_CALSX</name>
<comment type="caution">
    <text evidence="5">The sequence shown here is derived from an EMBL/GenBank/DDBJ whole genome shotgun (WGS) entry which is preliminary data.</text>
</comment>
<evidence type="ECO:0000256" key="1">
    <source>
        <dbReference type="ARBA" id="ARBA00022605"/>
    </source>
</evidence>
<dbReference type="GO" id="GO:0006531">
    <property type="term" value="P:aspartate metabolic process"/>
    <property type="evidence" value="ECO:0007669"/>
    <property type="project" value="TreeGrafter"/>
</dbReference>
<dbReference type="GO" id="GO:0008652">
    <property type="term" value="P:amino acid biosynthetic process"/>
    <property type="evidence" value="ECO:0007669"/>
    <property type="project" value="UniProtKB-KW"/>
</dbReference>
<dbReference type="GO" id="GO:0005829">
    <property type="term" value="C:cytosol"/>
    <property type="evidence" value="ECO:0007669"/>
    <property type="project" value="TreeGrafter"/>
</dbReference>
<dbReference type="GO" id="GO:0006099">
    <property type="term" value="P:tricarboxylic acid cycle"/>
    <property type="evidence" value="ECO:0007669"/>
    <property type="project" value="InterPro"/>
</dbReference>
<dbReference type="PROSITE" id="PS00163">
    <property type="entry name" value="FUMARATE_LYASES"/>
    <property type="match status" value="1"/>
</dbReference>
<proteinExistence type="predicted"/>
<dbReference type="Proteomes" id="UP000016856">
    <property type="component" value="Unassembled WGS sequence"/>
</dbReference>
<accession>U5CQB3</accession>
<reference evidence="5 6" key="1">
    <citation type="journal article" date="2013" name="Genome Announc.">
        <title>Draft Genome Sequence of an Anaerobic and Extremophilic Bacterium, Caldanaerobacter yonseiensis, Isolated from a Geothermal Hot Stream.</title>
        <authorList>
            <person name="Lee S.J."/>
            <person name="Lee Y.J."/>
            <person name="Park G.S."/>
            <person name="Kim B.C."/>
            <person name="Lee S.J."/>
            <person name="Shin J.H."/>
            <person name="Lee D.W."/>
        </authorList>
    </citation>
    <scope>NUCLEOTIDE SEQUENCE [LARGE SCALE GENOMIC DNA]</scope>
    <source>
        <strain evidence="5 6">KB-1</strain>
    </source>
</reference>
<dbReference type="Gene3D" id="1.20.200.10">
    <property type="entry name" value="Fumarase/aspartase (Central domain)"/>
    <property type="match status" value="1"/>
</dbReference>
<feature type="domain" description="Fumarate lyase N-terminal" evidence="3">
    <location>
        <begin position="50"/>
        <end position="378"/>
    </location>
</feature>
<evidence type="ECO:0000259" key="4">
    <source>
        <dbReference type="Pfam" id="PF10415"/>
    </source>
</evidence>
<dbReference type="InterPro" id="IPR020557">
    <property type="entry name" value="Fumarate_lyase_CS"/>
</dbReference>
<dbReference type="Pfam" id="PF10415">
    <property type="entry name" value="FumaraseC_C"/>
    <property type="match status" value="1"/>
</dbReference>
<evidence type="ECO:0000313" key="5">
    <source>
        <dbReference type="EMBL" id="ERM91146.1"/>
    </source>
</evidence>
<gene>
    <name evidence="5" type="ORF">O163_12295</name>
</gene>
<dbReference type="Pfam" id="PF00206">
    <property type="entry name" value="Lyase_1"/>
    <property type="match status" value="1"/>
</dbReference>
<dbReference type="PANTHER" id="PTHR42696">
    <property type="entry name" value="ASPARTATE AMMONIA-LYASE"/>
    <property type="match status" value="1"/>
</dbReference>
<dbReference type="AlphaFoldDB" id="U5CQB3"/>
<dbReference type="InterPro" id="IPR051546">
    <property type="entry name" value="Aspartate_Ammonia-Lyase"/>
</dbReference>
<dbReference type="EC" id="4.3.1.1" evidence="5"/>
<dbReference type="NCBIfam" id="NF008909">
    <property type="entry name" value="PRK12273.1"/>
    <property type="match status" value="1"/>
</dbReference>
<dbReference type="InterPro" id="IPR008948">
    <property type="entry name" value="L-Aspartase-like"/>
</dbReference>
<organism evidence="5 6">
    <name type="scientific">Caldanaerobacter subterraneus subsp. yonseiensis KB-1</name>
    <dbReference type="NCBI Taxonomy" id="1388761"/>
    <lineage>
        <taxon>Bacteria</taxon>
        <taxon>Bacillati</taxon>
        <taxon>Bacillota</taxon>
        <taxon>Clostridia</taxon>
        <taxon>Thermoanaerobacterales</taxon>
        <taxon>Thermoanaerobacteraceae</taxon>
        <taxon>Caldanaerobacter</taxon>
    </lineage>
</organism>
<evidence type="ECO:0000313" key="6">
    <source>
        <dbReference type="Proteomes" id="UP000016856"/>
    </source>
</evidence>
<dbReference type="GO" id="GO:0008797">
    <property type="term" value="F:aspartate ammonia-lyase activity"/>
    <property type="evidence" value="ECO:0007669"/>
    <property type="project" value="UniProtKB-EC"/>
</dbReference>
<sequence>MFQKKEVNIFLRKNKKGERKLIKPKSLLLTRIDEKGENHDMPRIEKDFLGELTLEDNELYGIHTKRALKNFSVSSQKIDIDLVRAIVMVKKACAIANFEVGNLDEKIKDAIVFACDEILAGKYTEQFVVDKFQGGAGTSTNMNVNEVIANIALIYLGKKPGEYQYIHPIDHVNMSQSTNDVYPTALRIATIWNVRELSEECAELQKSLQKKEHEFEGVIKAGRTQLQDALPITLGQEFGAYAQAISRDRWRIYKIEERLRVVNLGATAVGTGVNASLKYMFKVIELLRDFTKIGLARSDYLMDATQNADVFVECSGLLKALAVNLSKIANDLRLLSSGPNTGLNEINLPAAQAGSSIMPGKVNPVIPELINTISFQVMSNDVAITLAAQAGQLELNAFLPLIANNLLESLKILKNGIRIFRKQCIDGITANKERCLEFAKKTPSIAAALIDKIGYDKASEIAKKAIAENKEIIEVVKELKILNENEAEALLNPFEFVKFKE</sequence>
<dbReference type="InterPro" id="IPR000362">
    <property type="entry name" value="Fumarate_lyase_fam"/>
</dbReference>
<keyword evidence="1" id="KW-0028">Amino-acid biosynthesis</keyword>
<dbReference type="Gene3D" id="1.10.275.10">
    <property type="entry name" value="Fumarase/aspartase (N-terminal domain)"/>
    <property type="match status" value="1"/>
</dbReference>
<dbReference type="EMBL" id="AXDC01000040">
    <property type="protein sequence ID" value="ERM91146.1"/>
    <property type="molecule type" value="Genomic_DNA"/>
</dbReference>
<evidence type="ECO:0000256" key="2">
    <source>
        <dbReference type="ARBA" id="ARBA00023239"/>
    </source>
</evidence>
<feature type="domain" description="Fumarase C C-terminal" evidence="4">
    <location>
        <begin position="445"/>
        <end position="496"/>
    </location>
</feature>
<dbReference type="InterPro" id="IPR022761">
    <property type="entry name" value="Fumarate_lyase_N"/>
</dbReference>
<dbReference type="FunFam" id="1.20.200.10:FF:000001">
    <property type="entry name" value="Fumarate hydratase, mitochondrial"/>
    <property type="match status" value="1"/>
</dbReference>